<keyword evidence="2" id="KW-0963">Cytoplasm</keyword>
<dbReference type="Pfam" id="PF10629">
    <property type="entry name" value="CMI2B-like"/>
    <property type="match status" value="1"/>
</dbReference>
<accession>A0AAV6TU83</accession>
<evidence type="ECO:0000256" key="5">
    <source>
        <dbReference type="ARBA" id="ARBA00035661"/>
    </source>
</evidence>
<evidence type="ECO:0000259" key="7">
    <source>
        <dbReference type="Pfam" id="PF10629"/>
    </source>
</evidence>
<proteinExistence type="inferred from homology"/>
<evidence type="ECO:0000256" key="3">
    <source>
        <dbReference type="ARBA" id="ARBA00023212"/>
    </source>
</evidence>
<feature type="domain" description="Ciliary microtubule inner protein 2A-C-like" evidence="7">
    <location>
        <begin position="17"/>
        <end position="47"/>
    </location>
</feature>
<keyword evidence="9" id="KW-1185">Reference proteome</keyword>
<dbReference type="AlphaFoldDB" id="A0AAV6TU83"/>
<gene>
    <name evidence="8" type="ORF">JTE90_003213</name>
</gene>
<feature type="region of interest" description="Disordered" evidence="6">
    <location>
        <begin position="173"/>
        <end position="199"/>
    </location>
</feature>
<evidence type="ECO:0000256" key="2">
    <source>
        <dbReference type="ARBA" id="ARBA00022490"/>
    </source>
</evidence>
<feature type="compositionally biased region" description="Basic and acidic residues" evidence="6">
    <location>
        <begin position="84"/>
        <end position="113"/>
    </location>
</feature>
<organism evidence="8 9">
    <name type="scientific">Oedothorax gibbosus</name>
    <dbReference type="NCBI Taxonomy" id="931172"/>
    <lineage>
        <taxon>Eukaryota</taxon>
        <taxon>Metazoa</taxon>
        <taxon>Ecdysozoa</taxon>
        <taxon>Arthropoda</taxon>
        <taxon>Chelicerata</taxon>
        <taxon>Arachnida</taxon>
        <taxon>Araneae</taxon>
        <taxon>Araneomorphae</taxon>
        <taxon>Entelegynae</taxon>
        <taxon>Araneoidea</taxon>
        <taxon>Linyphiidae</taxon>
        <taxon>Erigoninae</taxon>
        <taxon>Oedothorax</taxon>
    </lineage>
</organism>
<evidence type="ECO:0000313" key="8">
    <source>
        <dbReference type="EMBL" id="KAG8175029.1"/>
    </source>
</evidence>
<comment type="caution">
    <text evidence="8">The sequence shown here is derived from an EMBL/GenBank/DDBJ whole genome shotgun (WGS) entry which is preliminary data.</text>
</comment>
<comment type="subcellular location">
    <subcellularLocation>
        <location evidence="1">Cytoplasm</location>
        <location evidence="1">Cytoskeleton</location>
        <location evidence="1">Cilium axoneme</location>
    </subcellularLocation>
</comment>
<sequence length="199" mass="22295">MSKYSSLNISYDRPAPEPHFIPGYTGHCPELENQIGIAYPIATYLILRNRPDVASILSDMRPSRSTYGSQKSQSSKDRHKSRNHMTETGKDGYKSSCHDRDSHRCSSKDISKGKKDRKQWNTEGSQKRNVKNNGCGRKQKHLEVDISFGNNMKPNSYECGAKSHRHLYLEGDMGCGQNQEIGDNFDGSEGHKHSSSGGT</sequence>
<keyword evidence="4" id="KW-0966">Cell projection</keyword>
<evidence type="ECO:0000256" key="4">
    <source>
        <dbReference type="ARBA" id="ARBA00023273"/>
    </source>
</evidence>
<comment type="similarity">
    <text evidence="5">Belongs to the CIMIP2 family.</text>
</comment>
<feature type="compositionally biased region" description="Polar residues" evidence="6">
    <location>
        <begin position="63"/>
        <end position="73"/>
    </location>
</feature>
<dbReference type="Proteomes" id="UP000827092">
    <property type="component" value="Unassembled WGS sequence"/>
</dbReference>
<reference evidence="8 9" key="1">
    <citation type="journal article" date="2022" name="Nat. Ecol. Evol.">
        <title>A masculinizing supergene underlies an exaggerated male reproductive morph in a spider.</title>
        <authorList>
            <person name="Hendrickx F."/>
            <person name="De Corte Z."/>
            <person name="Sonet G."/>
            <person name="Van Belleghem S.M."/>
            <person name="Kostlbacher S."/>
            <person name="Vangestel C."/>
        </authorList>
    </citation>
    <scope>NUCLEOTIDE SEQUENCE [LARGE SCALE GENOMIC DNA]</scope>
    <source>
        <strain evidence="8">W744_W776</strain>
    </source>
</reference>
<dbReference type="GO" id="GO:0005930">
    <property type="term" value="C:axoneme"/>
    <property type="evidence" value="ECO:0007669"/>
    <property type="project" value="UniProtKB-SubCell"/>
</dbReference>
<protein>
    <recommendedName>
        <fullName evidence="7">Ciliary microtubule inner protein 2A-C-like domain-containing protein</fullName>
    </recommendedName>
</protein>
<name>A0AAV6TU83_9ARAC</name>
<evidence type="ECO:0000256" key="6">
    <source>
        <dbReference type="SAM" id="MobiDB-lite"/>
    </source>
</evidence>
<dbReference type="GO" id="GO:0015630">
    <property type="term" value="C:microtubule cytoskeleton"/>
    <property type="evidence" value="ECO:0007669"/>
    <property type="project" value="UniProtKB-ARBA"/>
</dbReference>
<feature type="region of interest" description="Disordered" evidence="6">
    <location>
        <begin position="58"/>
        <end position="138"/>
    </location>
</feature>
<evidence type="ECO:0000256" key="1">
    <source>
        <dbReference type="ARBA" id="ARBA00004430"/>
    </source>
</evidence>
<evidence type="ECO:0000313" key="9">
    <source>
        <dbReference type="Proteomes" id="UP000827092"/>
    </source>
</evidence>
<keyword evidence="3" id="KW-0206">Cytoskeleton</keyword>
<dbReference type="EMBL" id="JAFNEN010001091">
    <property type="protein sequence ID" value="KAG8175029.1"/>
    <property type="molecule type" value="Genomic_DNA"/>
</dbReference>
<dbReference type="InterPro" id="IPR018902">
    <property type="entry name" value="CMI2A-C-like_dom"/>
</dbReference>